<feature type="region of interest" description="Disordered" evidence="1">
    <location>
        <begin position="115"/>
        <end position="138"/>
    </location>
</feature>
<reference evidence="2 3" key="1">
    <citation type="submission" date="2018-11" db="EMBL/GenBank/DDBJ databases">
        <title>Genome sequence of Saitozyma podzolica DSM 27192.</title>
        <authorList>
            <person name="Aliyu H."/>
            <person name="Gorte O."/>
            <person name="Ochsenreither K."/>
        </authorList>
    </citation>
    <scope>NUCLEOTIDE SEQUENCE [LARGE SCALE GENOMIC DNA]</scope>
    <source>
        <strain evidence="2 3">DSM 27192</strain>
    </source>
</reference>
<dbReference type="AlphaFoldDB" id="A0A427XML7"/>
<organism evidence="2 3">
    <name type="scientific">Saitozyma podzolica</name>
    <dbReference type="NCBI Taxonomy" id="1890683"/>
    <lineage>
        <taxon>Eukaryota</taxon>
        <taxon>Fungi</taxon>
        <taxon>Dikarya</taxon>
        <taxon>Basidiomycota</taxon>
        <taxon>Agaricomycotina</taxon>
        <taxon>Tremellomycetes</taxon>
        <taxon>Tremellales</taxon>
        <taxon>Trimorphomycetaceae</taxon>
        <taxon>Saitozyma</taxon>
    </lineage>
</organism>
<sequence>MPSRSETNSPTNTNAAGDLCREQGGVAVLAYPRADKGRHRVLQAGQSPVRRLRASPTLRSLPLYSCARWSVNVKPIAPVAVRQTSLGNPEVCLQRKPWAVAPHEGATHIFGQALTSTHHQSQTRTPRPPDQHHTTGLANADYDLTVVFLLASKDSRTTSLPEQISRLRARPQGPPSPHQQPPVPPHCALAWWYNERRQDQGLCLLETGNDTRDIQPDAQTAEPLPFAGEGPQL</sequence>
<dbReference type="EMBL" id="RSCD01000038">
    <property type="protein sequence ID" value="RSH80063.1"/>
    <property type="molecule type" value="Genomic_DNA"/>
</dbReference>
<evidence type="ECO:0000256" key="1">
    <source>
        <dbReference type="SAM" id="MobiDB-lite"/>
    </source>
</evidence>
<proteinExistence type="predicted"/>
<name>A0A427XML7_9TREE</name>
<feature type="compositionally biased region" description="Polar residues" evidence="1">
    <location>
        <begin position="115"/>
        <end position="125"/>
    </location>
</feature>
<accession>A0A427XML7</accession>
<feature type="region of interest" description="Disordered" evidence="1">
    <location>
        <begin position="208"/>
        <end position="233"/>
    </location>
</feature>
<evidence type="ECO:0000313" key="3">
    <source>
        <dbReference type="Proteomes" id="UP000279259"/>
    </source>
</evidence>
<comment type="caution">
    <text evidence="2">The sequence shown here is derived from an EMBL/GenBank/DDBJ whole genome shotgun (WGS) entry which is preliminary data.</text>
</comment>
<evidence type="ECO:0000313" key="2">
    <source>
        <dbReference type="EMBL" id="RSH80063.1"/>
    </source>
</evidence>
<gene>
    <name evidence="2" type="ORF">EHS25_007332</name>
</gene>
<dbReference type="Proteomes" id="UP000279259">
    <property type="component" value="Unassembled WGS sequence"/>
</dbReference>
<keyword evidence="3" id="KW-1185">Reference proteome</keyword>
<protein>
    <submittedName>
        <fullName evidence="2">Uncharacterized protein</fullName>
    </submittedName>
</protein>